<evidence type="ECO:0000313" key="7">
    <source>
        <dbReference type="Proteomes" id="UP000321685"/>
    </source>
</evidence>
<name>A0A511DPF2_9PSEU</name>
<evidence type="ECO:0000256" key="2">
    <source>
        <dbReference type="ARBA" id="ARBA00022741"/>
    </source>
</evidence>
<dbReference type="EMBL" id="BJVJ01000105">
    <property type="protein sequence ID" value="GEL26692.1"/>
    <property type="molecule type" value="Genomic_DNA"/>
</dbReference>
<dbReference type="SUPFAM" id="SSF52540">
    <property type="entry name" value="P-loop containing nucleoside triphosphate hydrolases"/>
    <property type="match status" value="1"/>
</dbReference>
<dbReference type="GO" id="GO:0016887">
    <property type="term" value="F:ATP hydrolysis activity"/>
    <property type="evidence" value="ECO:0007669"/>
    <property type="project" value="InterPro"/>
</dbReference>
<feature type="compositionally biased region" description="Basic and acidic residues" evidence="4">
    <location>
        <begin position="269"/>
        <end position="285"/>
    </location>
</feature>
<dbReference type="PROSITE" id="PS50893">
    <property type="entry name" value="ABC_TRANSPORTER_2"/>
    <property type="match status" value="1"/>
</dbReference>
<dbReference type="PROSITE" id="PS00211">
    <property type="entry name" value="ABC_TRANSPORTER_1"/>
    <property type="match status" value="1"/>
</dbReference>
<dbReference type="InterPro" id="IPR050166">
    <property type="entry name" value="ABC_transporter_ATP-bind"/>
</dbReference>
<dbReference type="InterPro" id="IPR003593">
    <property type="entry name" value="AAA+_ATPase"/>
</dbReference>
<dbReference type="GO" id="GO:0005524">
    <property type="term" value="F:ATP binding"/>
    <property type="evidence" value="ECO:0007669"/>
    <property type="project" value="UniProtKB-KW"/>
</dbReference>
<proteinExistence type="predicted"/>
<sequence length="285" mass="30816">MTPPHPKLRVRDVEIGHRSGRKGTYAHAVDGLSFDVAANEFIAVVGPSGCGKTTFLTAVAGLIPISGGTLELDDRRIDGPGRDRSLVFQQASLFPWRNVVQNIEFGLKAHGRLDAAGRARVAELVELVGLGGKGDKYPRELSGGMSQRVNLARALATDPELILLDEPFAALDAQTREVMQEELTRIWQADGVQAGKTAMFITHDVPEAVFLADRVLVLSRGPAHLVADIHIDLPRPRTPSMKRTPEFLAMSDRIVDLVMAQSQIGKQDQPGRRVTSDDHAGVAAG</sequence>
<evidence type="ECO:0000313" key="6">
    <source>
        <dbReference type="EMBL" id="GEL26692.1"/>
    </source>
</evidence>
<keyword evidence="1" id="KW-0813">Transport</keyword>
<dbReference type="InterPro" id="IPR027417">
    <property type="entry name" value="P-loop_NTPase"/>
</dbReference>
<dbReference type="OrthoDB" id="8773773at2"/>
<organism evidence="6 7">
    <name type="scientific">Pseudonocardia sulfidoxydans NBRC 16205</name>
    <dbReference type="NCBI Taxonomy" id="1223511"/>
    <lineage>
        <taxon>Bacteria</taxon>
        <taxon>Bacillati</taxon>
        <taxon>Actinomycetota</taxon>
        <taxon>Actinomycetes</taxon>
        <taxon>Pseudonocardiales</taxon>
        <taxon>Pseudonocardiaceae</taxon>
        <taxon>Pseudonocardia</taxon>
    </lineage>
</organism>
<dbReference type="PANTHER" id="PTHR42788">
    <property type="entry name" value="TAURINE IMPORT ATP-BINDING PROTEIN-RELATED"/>
    <property type="match status" value="1"/>
</dbReference>
<dbReference type="PANTHER" id="PTHR42788:SF13">
    <property type="entry name" value="ALIPHATIC SULFONATES IMPORT ATP-BINDING PROTEIN SSUB"/>
    <property type="match status" value="1"/>
</dbReference>
<dbReference type="SMART" id="SM00382">
    <property type="entry name" value="AAA"/>
    <property type="match status" value="1"/>
</dbReference>
<dbReference type="InterPro" id="IPR017871">
    <property type="entry name" value="ABC_transporter-like_CS"/>
</dbReference>
<gene>
    <name evidence="6" type="ORF">PSU4_56460</name>
</gene>
<feature type="region of interest" description="Disordered" evidence="4">
    <location>
        <begin position="264"/>
        <end position="285"/>
    </location>
</feature>
<dbReference type="InterPro" id="IPR003439">
    <property type="entry name" value="ABC_transporter-like_ATP-bd"/>
</dbReference>
<evidence type="ECO:0000256" key="4">
    <source>
        <dbReference type="SAM" id="MobiDB-lite"/>
    </source>
</evidence>
<dbReference type="AlphaFoldDB" id="A0A511DPF2"/>
<comment type="caution">
    <text evidence="6">The sequence shown here is derived from an EMBL/GenBank/DDBJ whole genome shotgun (WGS) entry which is preliminary data.</text>
</comment>
<keyword evidence="3 6" id="KW-0067">ATP-binding</keyword>
<keyword evidence="2" id="KW-0547">Nucleotide-binding</keyword>
<feature type="domain" description="ABC transporter" evidence="5">
    <location>
        <begin position="8"/>
        <end position="245"/>
    </location>
</feature>
<evidence type="ECO:0000256" key="1">
    <source>
        <dbReference type="ARBA" id="ARBA00022448"/>
    </source>
</evidence>
<dbReference type="Pfam" id="PF00005">
    <property type="entry name" value="ABC_tran"/>
    <property type="match status" value="1"/>
</dbReference>
<protein>
    <submittedName>
        <fullName evidence="6">ABC transporter ATP-binding protein</fullName>
    </submittedName>
</protein>
<evidence type="ECO:0000256" key="3">
    <source>
        <dbReference type="ARBA" id="ARBA00022840"/>
    </source>
</evidence>
<reference evidence="6 7" key="1">
    <citation type="submission" date="2019-07" db="EMBL/GenBank/DDBJ databases">
        <title>Whole genome shotgun sequence of Pseudonocardia sulfidoxydans NBRC 16205.</title>
        <authorList>
            <person name="Hosoyama A."/>
            <person name="Uohara A."/>
            <person name="Ohji S."/>
            <person name="Ichikawa N."/>
        </authorList>
    </citation>
    <scope>NUCLEOTIDE SEQUENCE [LARGE SCALE GENOMIC DNA]</scope>
    <source>
        <strain evidence="6 7">NBRC 16205</strain>
    </source>
</reference>
<dbReference type="Proteomes" id="UP000321685">
    <property type="component" value="Unassembled WGS sequence"/>
</dbReference>
<dbReference type="Gene3D" id="3.40.50.300">
    <property type="entry name" value="P-loop containing nucleotide triphosphate hydrolases"/>
    <property type="match status" value="1"/>
</dbReference>
<dbReference type="RefSeq" id="WP_147115196.1">
    <property type="nucleotide sequence ID" value="NZ_BJVJ01000105.1"/>
</dbReference>
<accession>A0A511DPF2</accession>
<dbReference type="CDD" id="cd03293">
    <property type="entry name" value="ABC_NrtD_SsuB_transporters"/>
    <property type="match status" value="1"/>
</dbReference>
<evidence type="ECO:0000259" key="5">
    <source>
        <dbReference type="PROSITE" id="PS50893"/>
    </source>
</evidence>
<keyword evidence="7" id="KW-1185">Reference proteome</keyword>